<evidence type="ECO:0000256" key="12">
    <source>
        <dbReference type="ARBA" id="ARBA00023180"/>
    </source>
</evidence>
<dbReference type="Pfam" id="PF18020">
    <property type="entry name" value="TIG_2"/>
    <property type="match status" value="1"/>
</dbReference>
<evidence type="ECO:0000256" key="6">
    <source>
        <dbReference type="ARBA" id="ARBA00022729"/>
    </source>
</evidence>
<dbReference type="PANTHER" id="PTHR22625">
    <property type="entry name" value="PLEXIN"/>
    <property type="match status" value="1"/>
</dbReference>
<dbReference type="FunFam" id="2.60.40.10:FF:001973">
    <property type="entry name" value="Plexin A4, B"/>
    <property type="match status" value="1"/>
</dbReference>
<dbReference type="FunFam" id="2.60.40.10:FF:000695">
    <property type="entry name" value="Plexin A2"/>
    <property type="match status" value="1"/>
</dbReference>
<dbReference type="InterPro" id="IPR042826">
    <property type="entry name" value="Plexin-A2_sema"/>
</dbReference>
<dbReference type="GO" id="GO:0017154">
    <property type="term" value="F:semaphorin receptor activity"/>
    <property type="evidence" value="ECO:0007669"/>
    <property type="project" value="InterPro"/>
</dbReference>
<dbReference type="GO" id="GO:0007399">
    <property type="term" value="P:nervous system development"/>
    <property type="evidence" value="ECO:0007669"/>
    <property type="project" value="UniProtKB-ARBA"/>
</dbReference>
<dbReference type="GO" id="GO:0048513">
    <property type="term" value="P:animal organ development"/>
    <property type="evidence" value="ECO:0007669"/>
    <property type="project" value="UniProtKB-ARBA"/>
</dbReference>
<dbReference type="FunFam" id="2.130.10.10:FF:000006">
    <property type="entry name" value="Plexin A2"/>
    <property type="match status" value="1"/>
</dbReference>
<dbReference type="CDD" id="cd01181">
    <property type="entry name" value="IPT_plexin_repeat3"/>
    <property type="match status" value="1"/>
</dbReference>
<keyword evidence="6" id="KW-0732">Signal</keyword>
<dbReference type="Gene3D" id="2.130.10.10">
    <property type="entry name" value="YVTN repeat-like/Quinoprotein amine dehydrogenase"/>
    <property type="match status" value="1"/>
</dbReference>
<reference evidence="19" key="1">
    <citation type="submission" date="2019-10" db="EMBL/GenBank/DDBJ databases">
        <title>Bird 10,000 Genomes (B10K) Project - Family phase.</title>
        <authorList>
            <person name="Zhang G."/>
        </authorList>
    </citation>
    <scope>NUCLEOTIDE SEQUENCE</scope>
    <source>
        <strain evidence="19">B10K-DU-002-57</strain>
        <tissue evidence="19">Muscle</tissue>
    </source>
</reference>
<dbReference type="FunFam" id="2.60.40.10:FF:000339">
    <property type="entry name" value="Plexin A2"/>
    <property type="match status" value="1"/>
</dbReference>
<dbReference type="GO" id="GO:0002116">
    <property type="term" value="C:semaphorin receptor complex"/>
    <property type="evidence" value="ECO:0007669"/>
    <property type="project" value="TreeGrafter"/>
</dbReference>
<dbReference type="InterPro" id="IPR013783">
    <property type="entry name" value="Ig-like_fold"/>
</dbReference>
<organism evidence="19 20">
    <name type="scientific">Chloropsis cyanopogon</name>
    <dbReference type="NCBI Taxonomy" id="1218682"/>
    <lineage>
        <taxon>Eukaryota</taxon>
        <taxon>Metazoa</taxon>
        <taxon>Chordata</taxon>
        <taxon>Craniata</taxon>
        <taxon>Vertebrata</taxon>
        <taxon>Euteleostomi</taxon>
        <taxon>Archelosauria</taxon>
        <taxon>Archosauria</taxon>
        <taxon>Dinosauria</taxon>
        <taxon>Saurischia</taxon>
        <taxon>Theropoda</taxon>
        <taxon>Coelurosauria</taxon>
        <taxon>Aves</taxon>
        <taxon>Neognathae</taxon>
        <taxon>Neoaves</taxon>
        <taxon>Telluraves</taxon>
        <taxon>Australaves</taxon>
        <taxon>Passeriformes</taxon>
        <taxon>Corvoidea</taxon>
        <taxon>Irenidae</taxon>
        <taxon>Chloropsis</taxon>
    </lineage>
</organism>
<dbReference type="Gene3D" id="2.60.40.10">
    <property type="entry name" value="Immunoglobulins"/>
    <property type="match status" value="5"/>
</dbReference>
<dbReference type="FunFam" id="3.10.20.90:FF:000018">
    <property type="entry name" value="Plexin A2"/>
    <property type="match status" value="1"/>
</dbReference>
<dbReference type="InterPro" id="IPR046800">
    <property type="entry name" value="Plexin_RBD"/>
</dbReference>
<dbReference type="FunFam" id="2.60.40.10:FF:000071">
    <property type="entry name" value="Plexin A2"/>
    <property type="match status" value="1"/>
</dbReference>
<dbReference type="InterPro" id="IPR002165">
    <property type="entry name" value="Plexin_repeat"/>
</dbReference>
<dbReference type="InterPro" id="IPR013548">
    <property type="entry name" value="Plexin_cytoplasmic_RasGAP_dom"/>
</dbReference>
<feature type="non-terminal residue" evidence="19">
    <location>
        <position position="1"/>
    </location>
</feature>
<proteinExistence type="inferred from homology"/>
<keyword evidence="9 16" id="KW-0175">Coiled coil</keyword>
<dbReference type="Pfam" id="PF24479">
    <property type="entry name" value="PSI_PlexinA-B"/>
    <property type="match status" value="1"/>
</dbReference>
<dbReference type="Pfam" id="PF01833">
    <property type="entry name" value="TIG"/>
    <property type="match status" value="4"/>
</dbReference>
<dbReference type="InterPro" id="IPR041362">
    <property type="entry name" value="TIG2_plexin"/>
</dbReference>
<feature type="transmembrane region" description="Helical" evidence="17">
    <location>
        <begin position="1237"/>
        <end position="1261"/>
    </location>
</feature>
<dbReference type="InterPro" id="IPR016201">
    <property type="entry name" value="PSI"/>
</dbReference>
<dbReference type="CDD" id="cd01179">
    <property type="entry name" value="IPT_plexin_repeat2"/>
    <property type="match status" value="1"/>
</dbReference>
<dbReference type="FunFam" id="1.10.506.10:FF:000006">
    <property type="entry name" value="Plexin A1"/>
    <property type="match status" value="1"/>
</dbReference>
<evidence type="ECO:0000313" key="19">
    <source>
        <dbReference type="EMBL" id="NXP60245.1"/>
    </source>
</evidence>
<comment type="similarity">
    <text evidence="2">Belongs to the plexin family.</text>
</comment>
<gene>
    <name evidence="19" type="primary">Plxna2</name>
    <name evidence="19" type="ORF">CHLCYA_R00678</name>
</gene>
<dbReference type="InterPro" id="IPR036352">
    <property type="entry name" value="Semap_dom_sf"/>
</dbReference>
<dbReference type="Pfam" id="PF17960">
    <property type="entry name" value="TIG_plexin"/>
    <property type="match status" value="1"/>
</dbReference>
<feature type="domain" description="Sema" evidence="18">
    <location>
        <begin position="20"/>
        <end position="508"/>
    </location>
</feature>
<dbReference type="PANTHER" id="PTHR22625:SF37">
    <property type="entry name" value="PLEXIN-A2"/>
    <property type="match status" value="1"/>
</dbReference>
<dbReference type="Pfam" id="PF08337">
    <property type="entry name" value="Plexin_cytopl"/>
    <property type="match status" value="1"/>
</dbReference>
<dbReference type="SUPFAM" id="SSF81296">
    <property type="entry name" value="E set domains"/>
    <property type="match status" value="4"/>
</dbReference>
<evidence type="ECO:0000256" key="17">
    <source>
        <dbReference type="SAM" id="Phobius"/>
    </source>
</evidence>
<evidence type="ECO:0000256" key="5">
    <source>
        <dbReference type="ARBA" id="ARBA00022692"/>
    </source>
</evidence>
<evidence type="ECO:0000256" key="14">
    <source>
        <dbReference type="ARBA" id="ARBA00070716"/>
    </source>
</evidence>
<evidence type="ECO:0000256" key="10">
    <source>
        <dbReference type="ARBA" id="ARBA00023136"/>
    </source>
</evidence>
<dbReference type="SMART" id="SM00423">
    <property type="entry name" value="PSI"/>
    <property type="match status" value="3"/>
</dbReference>
<dbReference type="InterPro" id="IPR041019">
    <property type="entry name" value="TIG1_plexin"/>
</dbReference>
<evidence type="ECO:0000256" key="3">
    <source>
        <dbReference type="ARBA" id="ARBA00022475"/>
    </source>
</evidence>
<evidence type="ECO:0000256" key="7">
    <source>
        <dbReference type="ARBA" id="ARBA00022737"/>
    </source>
</evidence>
<evidence type="ECO:0000256" key="1">
    <source>
        <dbReference type="ARBA" id="ARBA00004251"/>
    </source>
</evidence>
<dbReference type="GO" id="GO:0009653">
    <property type="term" value="P:anatomical structure morphogenesis"/>
    <property type="evidence" value="ECO:0007669"/>
    <property type="project" value="UniProtKB-ARBA"/>
</dbReference>
<dbReference type="GO" id="GO:0005886">
    <property type="term" value="C:plasma membrane"/>
    <property type="evidence" value="ECO:0007669"/>
    <property type="project" value="UniProtKB-SubCell"/>
</dbReference>
<evidence type="ECO:0000256" key="2">
    <source>
        <dbReference type="ARBA" id="ARBA00010297"/>
    </source>
</evidence>
<accession>A0A852AY30</accession>
<dbReference type="SUPFAM" id="SSF103575">
    <property type="entry name" value="Plexin repeat"/>
    <property type="match status" value="2"/>
</dbReference>
<dbReference type="EMBL" id="WEZZ01010947">
    <property type="protein sequence ID" value="NXP60245.1"/>
    <property type="molecule type" value="Genomic_DNA"/>
</dbReference>
<evidence type="ECO:0000256" key="16">
    <source>
        <dbReference type="SAM" id="Coils"/>
    </source>
</evidence>
<dbReference type="InterPro" id="IPR008936">
    <property type="entry name" value="Rho_GTPase_activation_prot"/>
</dbReference>
<keyword evidence="7" id="KW-0677">Repeat</keyword>
<dbReference type="InterPro" id="IPR015943">
    <property type="entry name" value="WD40/YVTN_repeat-like_dom_sf"/>
</dbReference>
<dbReference type="Gene3D" id="1.10.506.10">
    <property type="entry name" value="GTPase Activation - p120gap, domain 1"/>
    <property type="match status" value="1"/>
</dbReference>
<evidence type="ECO:0000256" key="15">
    <source>
        <dbReference type="PROSITE-ProRule" id="PRU00352"/>
    </source>
</evidence>
<evidence type="ECO:0000256" key="8">
    <source>
        <dbReference type="ARBA" id="ARBA00022989"/>
    </source>
</evidence>
<dbReference type="SMART" id="SM00630">
    <property type="entry name" value="Sema"/>
    <property type="match status" value="1"/>
</dbReference>
<dbReference type="FunFam" id="2.60.40.10:FF:000131">
    <property type="entry name" value="Plexin A2"/>
    <property type="match status" value="1"/>
</dbReference>
<evidence type="ECO:0000259" key="18">
    <source>
        <dbReference type="PROSITE" id="PS51004"/>
    </source>
</evidence>
<comment type="caution">
    <text evidence="19">The sequence shown here is derived from an EMBL/GenBank/DDBJ whole genome shotgun (WGS) entry which is preliminary data.</text>
</comment>
<sequence>MDQRRSWPRVLDSDGCSVALLCLFLASLSRNVSSNALFNTFHSENRDWTFNHLTVHRGTGAVYVGAINRVYKLSGNLTILVAHKTGPEEDNKSCYPPLIVQPCSEVLTLTNNVNKLLIIDYSENRLLACGSLYQGVCKLLRLDDLFILVEPSHKKEHYLSSVNKTGTMYGVIVRSEGEDGKLFIGTAVDGKQDYFPTLSSRKLPRDPESSAMLDYELHSDFVSSLIKIPSDTLALVSHFDIFYIYGFASGNFVYFLTVQPETPEGVSINSASDLFYTSRIVRLCKDDPKFHSYVSLPFGCVKGDTEYRLLQAAYLSKPGEVLARALNITAQEDVLFAIFSKGQKQYHHPPDDSALCAFPIRTINAHIKERLQSCYQGEGNLELNWLLGKDVQCTKAPVPIDDNFCGLDINQPLGGSVPVDGVTLFTSSRDRMTSVASYVYNGYSVVFVGTKTGRLKKIRADGPPQGGIQYEVLTVFKDGSPLLRDMAFSTDHKYLYVMSERQVSRVPVESCEQYTTCQECLSSGDPHCGWCSLHHMCSPRDRCERAEEPFRFAGSIRQCLSVAVQPSSISVSEHSLPLSLRVSDAPDLSAGVSCVFGNLSEVEGQVSGSQVVCVSPAARDVPAIPVDQDWFGVVLQLKSRETGRTFVSTEFKFYNCSAHQLCLSCVNSAFRCHWCKYRNLCTHDPTTCSFQEGRINVSEDCPQLFPTEEILIPVGEVKPITLKARNLPQPQSGQRGYECVLSIQGVIHRVPALRFNSSSVQCQNSSYLYDGMDISNLAVDFAVVWNGNFVIDNPENLKVHLYKCAAQRESCGLCLKADPKFECGWCSGEARCTLRPHCGSPGAQPWLDWSSHNVKCSNPRITEILTVSGPPEGGTRVTIRGVNLGLDFSEIAQGVQVAGVQCTPLPEHYVVAEQIVCEMGQALPGISSGPVLLCIGECKPEFTAKSAQQYMFVTPAVSFLSPSRGPESGGTMVTISGHYLGAGSRVSVLLGNQTCQFHERSMNEIVCVSAPSAHGLGAVQVSVSVDKAQLERTLLFEYIDDPKVQHIEPEWSIASGHTPLTVTGSNLDVIQEPRIRVKHNGKEFVNVCKVVNATALACLAPPLTAEYRPGLDAVERPDEFGFIFNNVQSLLVYNDTKFIYYPNPTFEMLSSSGVLEQKPGSPIILKGRNLCPPAPGGAKLNYTVLIGETPCAVTVSETQLLCEPPTLTGQHKVMVRVGGVVFSPGSVSIVSDSLLTLPAIVSIAAGGSLLLIIVIIVLIAYKRKSRENDLTLKRLQMQMDNLESRVALECKEAFAELQTDINELTSDLDRSGIPYLDYRTYAMRVLFPGIEDHPVLRELEVQGNGQQSVEKALKLFAQLINNKVFLLTFIRTLELQRSFSMRDRGNVASLIMTGLQGKLEYATDVLKQLLSDLIEKNLENKNHPKLLLRRTESVAEKMLTNWFAFLLHRFLKECAGEPLFMLYCAIKQQMEKGPIDAITGEARYSLSEDKLIRQQIEYKTLILNCVNPDNENSPEIPVKVLNCDTITQVKEKILDAVYKNVPYSQRPRAVDMDLEWRQGRIARVVLQDEDITTKIEGDWKRLNTLVHYQVSDRSVVALVPKQTSSYNIPASASISRTSISRYDSTFRYTGSPDSLRSRTPMITPDLESGVKVWHLVKNHDHGDQKEGDRGSKMVSEIYLTRLLATKGTLQKFVDDLFETLFSTVHRGSALPLAIKYMFDFLDEQADKHGIHDTDVRHTWKSNCLPLRFWVNVIKNPQFVFDIHKGSITDACLSVVAQTFMDSCSTSEHRLGKDSPSNKLLYAKDIPSYKSWVERYYADIAKLPAISDQDMNAYLAEQSRLHAVEFNMLSALNEIYSYVSKYSEELIGALEQDEQARRQRLAYKVEQLIGAMSFES</sequence>
<dbReference type="PROSITE" id="PS51004">
    <property type="entry name" value="SEMA"/>
    <property type="match status" value="1"/>
</dbReference>
<dbReference type="CDD" id="cd12790">
    <property type="entry name" value="RasGAP_plexin_A"/>
    <property type="match status" value="1"/>
</dbReference>
<dbReference type="SUPFAM" id="SSF101912">
    <property type="entry name" value="Sema domain"/>
    <property type="match status" value="1"/>
</dbReference>
<comment type="subcellular location">
    <subcellularLocation>
        <location evidence="1">Cell membrane</location>
        <topology evidence="1">Single-pass type I membrane protein</topology>
    </subcellularLocation>
</comment>
<dbReference type="GO" id="GO:0030334">
    <property type="term" value="P:regulation of cell migration"/>
    <property type="evidence" value="ECO:0007669"/>
    <property type="project" value="TreeGrafter"/>
</dbReference>
<dbReference type="InterPro" id="IPR014756">
    <property type="entry name" value="Ig_E-set"/>
</dbReference>
<keyword evidence="8 17" id="KW-1133">Transmembrane helix</keyword>
<dbReference type="CDD" id="cd11272">
    <property type="entry name" value="Sema_plexin_A2"/>
    <property type="match status" value="1"/>
</dbReference>
<dbReference type="InterPro" id="IPR031148">
    <property type="entry name" value="Plexin"/>
</dbReference>
<dbReference type="SMART" id="SM00429">
    <property type="entry name" value="IPT"/>
    <property type="match status" value="4"/>
</dbReference>
<evidence type="ECO:0000256" key="9">
    <source>
        <dbReference type="ARBA" id="ARBA00023054"/>
    </source>
</evidence>
<dbReference type="FunFam" id="2.60.40.10:FF:000123">
    <property type="entry name" value="Plexin A1"/>
    <property type="match status" value="1"/>
</dbReference>
<dbReference type="InterPro" id="IPR002909">
    <property type="entry name" value="IPT_dom"/>
</dbReference>
<keyword evidence="11" id="KW-1015">Disulfide bond</keyword>
<evidence type="ECO:0000256" key="13">
    <source>
        <dbReference type="ARBA" id="ARBA00056694"/>
    </source>
</evidence>
<evidence type="ECO:0000256" key="11">
    <source>
        <dbReference type="ARBA" id="ARBA00023157"/>
    </source>
</evidence>
<name>A0A852AY30_9CORV</name>
<dbReference type="Pfam" id="PF20170">
    <property type="entry name" value="Plexin_RBD"/>
    <property type="match status" value="1"/>
</dbReference>
<dbReference type="Gene3D" id="3.10.20.90">
    <property type="entry name" value="Phosphatidylinositol 3-kinase Catalytic Subunit, Chain A, domain 1"/>
    <property type="match status" value="1"/>
</dbReference>
<keyword evidence="3" id="KW-1003">Cell membrane</keyword>
<dbReference type="FunFam" id="1.10.506.10:FF:000005">
    <property type="entry name" value="Plexin A1"/>
    <property type="match status" value="1"/>
</dbReference>
<comment type="caution">
    <text evidence="15">Lacks conserved residue(s) required for the propagation of feature annotation.</text>
</comment>
<evidence type="ECO:0000313" key="20">
    <source>
        <dbReference type="Proteomes" id="UP000614263"/>
    </source>
</evidence>
<dbReference type="Pfam" id="PF01403">
    <property type="entry name" value="Sema"/>
    <property type="match status" value="1"/>
</dbReference>
<dbReference type="Pfam" id="PF01437">
    <property type="entry name" value="PSI"/>
    <property type="match status" value="2"/>
</dbReference>
<comment type="function">
    <text evidence="13">Coreceptor for SEMA3A and SEMA6A. Necessary for signaling by SEMA6A and class 3 semaphorins and subsequent remodeling of the cytoskeleton. Plays a role in axon guidance, invasive growth and cell migration. Class 3 semaphorins bind to a complex composed of a neuropilin and a plexin. The plexin modulates the affinity of the complex for specific semaphorins, and its cytoplasmic domain is required for the activation of down-stream signaling events in the cytoplasm.</text>
</comment>
<dbReference type="InterPro" id="IPR001627">
    <property type="entry name" value="Semap_dom"/>
</dbReference>
<dbReference type="CDD" id="cd01180">
    <property type="entry name" value="IPT_plexin_repeat1"/>
    <property type="match status" value="1"/>
</dbReference>
<feature type="coiled-coil region" evidence="16">
    <location>
        <begin position="1265"/>
        <end position="1292"/>
    </location>
</feature>
<dbReference type="SUPFAM" id="SSF48350">
    <property type="entry name" value="GTPase activation domain, GAP"/>
    <property type="match status" value="1"/>
</dbReference>
<keyword evidence="20" id="KW-1185">Reference proteome</keyword>
<keyword evidence="4" id="KW-0597">Phosphoprotein</keyword>
<dbReference type="Proteomes" id="UP000614263">
    <property type="component" value="Unassembled WGS sequence"/>
</dbReference>
<feature type="non-terminal residue" evidence="19">
    <location>
        <position position="1895"/>
    </location>
</feature>
<protein>
    <recommendedName>
        <fullName evidence="14">Plexin-A2</fullName>
    </recommendedName>
</protein>
<keyword evidence="12" id="KW-0325">Glycoprotein</keyword>
<keyword evidence="5 17" id="KW-0812">Transmembrane</keyword>
<evidence type="ECO:0000256" key="4">
    <source>
        <dbReference type="ARBA" id="ARBA00022553"/>
    </source>
</evidence>
<keyword evidence="10 17" id="KW-0472">Membrane</keyword>
<dbReference type="CDD" id="cd00603">
    <property type="entry name" value="IPT_PCSR"/>
    <property type="match status" value="1"/>
</dbReference>